<organism evidence="1 2">
    <name type="scientific">Paraburkholderia lycopersici</name>
    <dbReference type="NCBI Taxonomy" id="416944"/>
    <lineage>
        <taxon>Bacteria</taxon>
        <taxon>Pseudomonadati</taxon>
        <taxon>Pseudomonadota</taxon>
        <taxon>Betaproteobacteria</taxon>
        <taxon>Burkholderiales</taxon>
        <taxon>Burkholderiaceae</taxon>
        <taxon>Paraburkholderia</taxon>
    </lineage>
</organism>
<sequence>MRAADFKQVTRREISGAPLSGGEKSLVMPKKRILA</sequence>
<proteinExistence type="predicted"/>
<protein>
    <submittedName>
        <fullName evidence="1">Uncharacterized protein</fullName>
    </submittedName>
</protein>
<dbReference type="EMBL" id="FMYQ01000028">
    <property type="protein sequence ID" value="SDD90724.1"/>
    <property type="molecule type" value="Genomic_DNA"/>
</dbReference>
<name>A0A1G6YJN3_9BURK</name>
<accession>A0A1G6YJN3</accession>
<dbReference type="Proteomes" id="UP000198908">
    <property type="component" value="Unassembled WGS sequence"/>
</dbReference>
<evidence type="ECO:0000313" key="1">
    <source>
        <dbReference type="EMBL" id="SDD90724.1"/>
    </source>
</evidence>
<reference evidence="2" key="1">
    <citation type="submission" date="2016-09" db="EMBL/GenBank/DDBJ databases">
        <authorList>
            <person name="Varghese N."/>
            <person name="Submissions S."/>
        </authorList>
    </citation>
    <scope>NUCLEOTIDE SEQUENCE [LARGE SCALE GENOMIC DNA]</scope>
    <source>
        <strain evidence="2">TNe-862</strain>
    </source>
</reference>
<dbReference type="AlphaFoldDB" id="A0A1G6YJN3"/>
<keyword evidence="2" id="KW-1185">Reference proteome</keyword>
<evidence type="ECO:0000313" key="2">
    <source>
        <dbReference type="Proteomes" id="UP000198908"/>
    </source>
</evidence>
<gene>
    <name evidence="1" type="ORF">SAMN05421548_12811</name>
</gene>